<dbReference type="EMBL" id="UOFQ01000183">
    <property type="protein sequence ID" value="VAW90345.1"/>
    <property type="molecule type" value="Genomic_DNA"/>
</dbReference>
<accession>A0A3B0ZAB3</accession>
<name>A0A3B0ZAB3_9ZZZZ</name>
<reference evidence="1" key="1">
    <citation type="submission" date="2018-06" db="EMBL/GenBank/DDBJ databases">
        <authorList>
            <person name="Zhirakovskaya E."/>
        </authorList>
    </citation>
    <scope>NUCLEOTIDE SEQUENCE</scope>
</reference>
<evidence type="ECO:0008006" key="2">
    <source>
        <dbReference type="Google" id="ProtNLM"/>
    </source>
</evidence>
<proteinExistence type="predicted"/>
<organism evidence="1">
    <name type="scientific">hydrothermal vent metagenome</name>
    <dbReference type="NCBI Taxonomy" id="652676"/>
    <lineage>
        <taxon>unclassified sequences</taxon>
        <taxon>metagenomes</taxon>
        <taxon>ecological metagenomes</taxon>
    </lineage>
</organism>
<dbReference type="AlphaFoldDB" id="A0A3B0ZAB3"/>
<protein>
    <recommendedName>
        <fullName evidence="2">DUF2059 domain-containing protein</fullName>
    </recommendedName>
</protein>
<sequence>MRRLSKLILALLFLVFSAVGVSAELSKVALVSALMHQSGMDVQIEQIPAQVKAGIRNSARQGAPMDVVIQDKLVGALDTQSLNQSVQEYMVEEMSSGEIEQVLAWLESPSGKRVVAMEVRASQPDTMFKMSKIFETERDRPGRMARIHRIDEAVLSRERTKDLMINMQVFFGMAMVAESGTTQRASYGQTRYNMERAMAPMWGELEQVVTMMYLFTYQGLSDAELDQYIEFTESPVGRKYNQVLYEGLNHAFFNAGQSLRQSLKSACRARQKGCDGRHPYPLV</sequence>
<evidence type="ECO:0000313" key="1">
    <source>
        <dbReference type="EMBL" id="VAW90345.1"/>
    </source>
</evidence>
<gene>
    <name evidence="1" type="ORF">MNBD_GAMMA17-444</name>
</gene>